<feature type="transmembrane region" description="Helical" evidence="2">
    <location>
        <begin position="12"/>
        <end position="29"/>
    </location>
</feature>
<dbReference type="AlphaFoldDB" id="D3PEN8"/>
<keyword evidence="1" id="KW-0175">Coiled coil</keyword>
<dbReference type="OrthoDB" id="121544at2"/>
<keyword evidence="4" id="KW-1185">Reference proteome</keyword>
<name>D3PEN8_DEFDS</name>
<evidence type="ECO:0000256" key="1">
    <source>
        <dbReference type="SAM" id="Coils"/>
    </source>
</evidence>
<feature type="coiled-coil region" evidence="1">
    <location>
        <begin position="193"/>
        <end position="220"/>
    </location>
</feature>
<organism evidence="3 4">
    <name type="scientific">Deferribacter desulfuricans (strain DSM 14783 / JCM 11476 / NBRC 101012 / SSM1)</name>
    <dbReference type="NCBI Taxonomy" id="639282"/>
    <lineage>
        <taxon>Bacteria</taxon>
        <taxon>Pseudomonadati</taxon>
        <taxon>Deferribacterota</taxon>
        <taxon>Deferribacteres</taxon>
        <taxon>Deferribacterales</taxon>
        <taxon>Deferribacteraceae</taxon>
        <taxon>Deferribacter</taxon>
    </lineage>
</organism>
<gene>
    <name evidence="3" type="ordered locus">DEFDS_P056</name>
</gene>
<protein>
    <submittedName>
        <fullName evidence="3">Uncharacterized protein</fullName>
    </submittedName>
</protein>
<accession>D3PEN8</accession>
<evidence type="ECO:0000256" key="2">
    <source>
        <dbReference type="SAM" id="Phobius"/>
    </source>
</evidence>
<sequence>MRFFVNKPRTIIIIYIILYILSCITFAFAEENVKQLHYIISDINEYQEFYIPLKVNGNTLQDDFIVLLSPDGQKVLIPFQNLTKLLKFGLYLHRVNDNLYILQGYFLNKDYFLNLKTTKIYKYKNVFSVLKFQGYLVNDRQNKTVNITTYLAIYNNKYYISCNYLSKLFNNIIEVNYDPINMELILKTDVKLNSQILEERKKKREKYENYTKQLQNQQTKDIVSVKNQPLLVSEYNVKLIPYAMDNTKNYIDSIELDNTLNYNKIVFQDYLNYNSQDGININYLSLNYNLKKSNVENIQFEYLKPYLISDVQYLNKLFGNYIIDKIMQNTIDMNNTSYNSDVSKSIVVEVNNYKIDYDDVYSTMDINNFLQKENIFSKYKLNNVFHYSIDDFEFYKNKDLLFNGNVKNIKNELNNVDLHYGMNAFKMSYFSYILGEYTDTYIINVDNNYPKKEQLLYKLRSEIVGENNYRLIDFAYGLGNFDYIKYSSFNLKNNIYDIDYQSISYNRNYYFSKLYKQFNLDINLFKLGDEQFLKTNFQLIDLNGNQNTLTFTKSLKNNIYGLTLKRLMQFNKLSSRITIDWVKNINSTYLDVNYKLNYNLGYKVNITWENSYKKQKYTDSNFLLNSYNTKLSFYYNLTKSIRLKYAMEYNYNDLKYEDNLLKTTVTGHVLEIKSKLSNKWELTAEAGVSSDNSKQFMFLLTYKDDKYTHTVQTSSIHSSYKNETEMNYTINGAVFTTYSNVDKKILNYFYKTNTTGILLIKPFIDINGNDKYDKNEDTVVQNLKFKIDNNVIRVDTFDVKNGYYVIYNVPYGKRHYLSIDEKSIEDPYISPVNKFYSFKLDKQDLNIIFIPFVYYGEIFGYVDSIIAHATNNCFVELRNSKTGKIHRSEIFEDFSYYFQKVPLGGYLLQLVCQKEGKDKIYDRLNVKLFYDKKLNFVNTSVDLTNRLLHYNKQ</sequence>
<keyword evidence="2" id="KW-0812">Transmembrane</keyword>
<dbReference type="Proteomes" id="UP000001520">
    <property type="component" value="Plasmid megaplasmid pDF308"/>
</dbReference>
<proteinExistence type="predicted"/>
<evidence type="ECO:0000313" key="4">
    <source>
        <dbReference type="Proteomes" id="UP000001520"/>
    </source>
</evidence>
<dbReference type="EMBL" id="AP011530">
    <property type="protein sequence ID" value="BAI81680.1"/>
    <property type="molecule type" value="Genomic_DNA"/>
</dbReference>
<dbReference type="KEGG" id="ddf:DEFDS_P056"/>
<dbReference type="HOGENOM" id="CLU_309216_0_0_0"/>
<geneLocation type="plasmid" evidence="3 4">
    <name>megaplasmid pDF308</name>
</geneLocation>
<keyword evidence="2" id="KW-0472">Membrane</keyword>
<keyword evidence="2" id="KW-1133">Transmembrane helix</keyword>
<evidence type="ECO:0000313" key="3">
    <source>
        <dbReference type="EMBL" id="BAI81680.1"/>
    </source>
</evidence>
<reference evidence="3 4" key="1">
    <citation type="journal article" date="2010" name="DNA Res.">
        <title>Bacterial lifestyle in a deep-sea hydrothermal vent chimney revealed by the genome sequence of the thermophilic bacterium Deferribacter desulfuricans SSM1.</title>
        <authorList>
            <person name="Takaki Y."/>
            <person name="Shimamura S."/>
            <person name="Nakagawa S."/>
            <person name="Fukuhara Y."/>
            <person name="Horikawa H."/>
            <person name="Ankai A."/>
            <person name="Harada T."/>
            <person name="Hosoyama A."/>
            <person name="Oguchi A."/>
            <person name="Fukui S."/>
            <person name="Fujita N."/>
            <person name="Takami H."/>
            <person name="Takai K."/>
        </authorList>
    </citation>
    <scope>NUCLEOTIDE SEQUENCE [LARGE SCALE GENOMIC DNA]</scope>
    <source>
        <strain evidence="4">DSM 14783 / JCM 11476 / NBRC 101012 / SSM1</strain>
        <plasmid evidence="4">Plasmid megaplasmid pDF308</plasmid>
    </source>
</reference>
<keyword evidence="3" id="KW-0614">Plasmid</keyword>
<dbReference type="RefSeq" id="WP_013008917.1">
    <property type="nucleotide sequence ID" value="NC_013940.1"/>
</dbReference>